<keyword evidence="3 5" id="KW-1133">Transmembrane helix</keyword>
<dbReference type="Pfam" id="PF02674">
    <property type="entry name" value="Colicin_V"/>
    <property type="match status" value="1"/>
</dbReference>
<evidence type="ECO:0000256" key="1">
    <source>
        <dbReference type="ARBA" id="ARBA00004141"/>
    </source>
</evidence>
<comment type="caution">
    <text evidence="6">The sequence shown here is derived from an EMBL/GenBank/DDBJ whole genome shotgun (WGS) entry which is preliminary data.</text>
</comment>
<evidence type="ECO:0000256" key="3">
    <source>
        <dbReference type="ARBA" id="ARBA00022989"/>
    </source>
</evidence>
<gene>
    <name evidence="6" type="ORF">NAT50_02815</name>
</gene>
<dbReference type="EMBL" id="JAMLJM010000001">
    <property type="protein sequence ID" value="MCL9808280.1"/>
    <property type="molecule type" value="Genomic_DNA"/>
</dbReference>
<keyword evidence="2 5" id="KW-0812">Transmembrane</keyword>
<dbReference type="RefSeq" id="WP_250591263.1">
    <property type="nucleotide sequence ID" value="NZ_JAMLJM010000001.1"/>
</dbReference>
<evidence type="ECO:0000313" key="6">
    <source>
        <dbReference type="EMBL" id="MCL9808280.1"/>
    </source>
</evidence>
<dbReference type="Proteomes" id="UP001317191">
    <property type="component" value="Unassembled WGS sequence"/>
</dbReference>
<dbReference type="InterPro" id="IPR003825">
    <property type="entry name" value="Colicin-V_CvpA"/>
</dbReference>
<organism evidence="6 7">
    <name type="scientific">Flavobacterium luminosum</name>
    <dbReference type="NCBI Taxonomy" id="2949086"/>
    <lineage>
        <taxon>Bacteria</taxon>
        <taxon>Pseudomonadati</taxon>
        <taxon>Bacteroidota</taxon>
        <taxon>Flavobacteriia</taxon>
        <taxon>Flavobacteriales</taxon>
        <taxon>Flavobacteriaceae</taxon>
        <taxon>Flavobacterium</taxon>
    </lineage>
</organism>
<keyword evidence="7" id="KW-1185">Reference proteome</keyword>
<evidence type="ECO:0000256" key="5">
    <source>
        <dbReference type="SAM" id="Phobius"/>
    </source>
</evidence>
<name>A0ABT0TLA7_9FLAO</name>
<accession>A0ABT0TLA7</accession>
<protein>
    <submittedName>
        <fullName evidence="6">CvpA family protein</fullName>
    </submittedName>
</protein>
<comment type="subcellular location">
    <subcellularLocation>
        <location evidence="1">Membrane</location>
        <topology evidence="1">Multi-pass membrane protein</topology>
    </subcellularLocation>
</comment>
<keyword evidence="4 5" id="KW-0472">Membrane</keyword>
<feature type="transmembrane region" description="Helical" evidence="5">
    <location>
        <begin position="101"/>
        <end position="122"/>
    </location>
</feature>
<dbReference type="PANTHER" id="PTHR37306">
    <property type="entry name" value="COLICIN V PRODUCTION PROTEIN"/>
    <property type="match status" value="1"/>
</dbReference>
<proteinExistence type="predicted"/>
<feature type="transmembrane region" description="Helical" evidence="5">
    <location>
        <begin position="24"/>
        <end position="42"/>
    </location>
</feature>
<feature type="transmembrane region" description="Helical" evidence="5">
    <location>
        <begin position="63"/>
        <end position="81"/>
    </location>
</feature>
<evidence type="ECO:0000313" key="7">
    <source>
        <dbReference type="Proteomes" id="UP001317191"/>
    </source>
</evidence>
<dbReference type="PANTHER" id="PTHR37306:SF1">
    <property type="entry name" value="COLICIN V PRODUCTION PROTEIN"/>
    <property type="match status" value="1"/>
</dbReference>
<sequence length="184" mass="20482">MEFLDIILSASLVFGFYKGFKNGLFVELASLVAFFVGLFVALKFSYIVAELLDESFSWSPEKVQLIAFLITLVGVIFTIHWSAKIVSEIANFAFLGWANSLLGGIFGTLKTILLIGIFLHLFEKININNLLVSKETQENSLLLAPCKKTSETLLPILSDWFTSLKDKTNSIDQEQETSSTTNQA</sequence>
<evidence type="ECO:0000256" key="2">
    <source>
        <dbReference type="ARBA" id="ARBA00022692"/>
    </source>
</evidence>
<evidence type="ECO:0000256" key="4">
    <source>
        <dbReference type="ARBA" id="ARBA00023136"/>
    </source>
</evidence>
<reference evidence="6 7" key="1">
    <citation type="submission" date="2022-05" db="EMBL/GenBank/DDBJ databases">
        <title>Flavobacterium sp., isolated from activated sludge.</title>
        <authorList>
            <person name="Ran Q."/>
        </authorList>
    </citation>
    <scope>NUCLEOTIDE SEQUENCE [LARGE SCALE GENOMIC DNA]</scope>
    <source>
        <strain evidence="6 7">HXWNR70</strain>
    </source>
</reference>